<dbReference type="GO" id="GO:0005886">
    <property type="term" value="C:plasma membrane"/>
    <property type="evidence" value="ECO:0007669"/>
    <property type="project" value="TreeGrafter"/>
</dbReference>
<keyword evidence="6" id="KW-1278">Translocase</keyword>
<evidence type="ECO:0000256" key="3">
    <source>
        <dbReference type="ARBA" id="ARBA00022630"/>
    </source>
</evidence>
<dbReference type="PANTHER" id="PTHR30578:SF0">
    <property type="entry name" value="ION-TRANSLOCATING OXIDOREDUCTASE COMPLEX SUBUNIT D"/>
    <property type="match status" value="1"/>
</dbReference>
<comment type="caution">
    <text evidence="10">The sequence shown here is derived from an EMBL/GenBank/DDBJ whole genome shotgun (WGS) entry which is preliminary data.</text>
</comment>
<keyword evidence="7 9" id="KW-1133">Transmembrane helix</keyword>
<protein>
    <submittedName>
        <fullName evidence="10">RnfABCDGE type electron transport complex subunit D</fullName>
    </submittedName>
</protein>
<feature type="transmembrane region" description="Helical" evidence="9">
    <location>
        <begin position="20"/>
        <end position="53"/>
    </location>
</feature>
<feature type="transmembrane region" description="Helical" evidence="9">
    <location>
        <begin position="179"/>
        <end position="199"/>
    </location>
</feature>
<dbReference type="AlphaFoldDB" id="A0A948T1F5"/>
<gene>
    <name evidence="10" type="ORF">H9882_01530</name>
</gene>
<evidence type="ECO:0000256" key="5">
    <source>
        <dbReference type="ARBA" id="ARBA00022692"/>
    </source>
</evidence>
<evidence type="ECO:0000256" key="9">
    <source>
        <dbReference type="SAM" id="Phobius"/>
    </source>
</evidence>
<accession>A0A948T1F5</accession>
<organism evidence="10 11">
    <name type="scientific">Candidatus Allofournierella pullistercoris</name>
    <dbReference type="NCBI Taxonomy" id="2838597"/>
    <lineage>
        <taxon>Bacteria</taxon>
        <taxon>Bacillati</taxon>
        <taxon>Bacillota</taxon>
        <taxon>Clostridia</taxon>
        <taxon>Eubacteriales</taxon>
        <taxon>Oscillospiraceae</taxon>
        <taxon>Allofournierella</taxon>
    </lineage>
</organism>
<keyword evidence="8 9" id="KW-0472">Membrane</keyword>
<dbReference type="EMBL" id="JAHLFP010000009">
    <property type="protein sequence ID" value="MBU3805574.1"/>
    <property type="molecule type" value="Genomic_DNA"/>
</dbReference>
<keyword evidence="5 9" id="KW-0812">Transmembrane</keyword>
<evidence type="ECO:0000256" key="2">
    <source>
        <dbReference type="ARBA" id="ARBA00022553"/>
    </source>
</evidence>
<dbReference type="Pfam" id="PF03116">
    <property type="entry name" value="NQR2_RnfD_RnfE"/>
    <property type="match status" value="1"/>
</dbReference>
<reference evidence="10" key="2">
    <citation type="submission" date="2021-04" db="EMBL/GenBank/DDBJ databases">
        <authorList>
            <person name="Gilroy R."/>
        </authorList>
    </citation>
    <scope>NUCLEOTIDE SEQUENCE</scope>
    <source>
        <strain evidence="10">B5_2728</strain>
    </source>
</reference>
<evidence type="ECO:0000256" key="7">
    <source>
        <dbReference type="ARBA" id="ARBA00022989"/>
    </source>
</evidence>
<dbReference type="InterPro" id="IPR004338">
    <property type="entry name" value="NqrB/RnfD"/>
</dbReference>
<dbReference type="GO" id="GO:0055085">
    <property type="term" value="P:transmembrane transport"/>
    <property type="evidence" value="ECO:0007669"/>
    <property type="project" value="InterPro"/>
</dbReference>
<dbReference type="PANTHER" id="PTHR30578">
    <property type="entry name" value="ELECTRON TRANSPORT COMPLEX PROTEIN RNFD"/>
    <property type="match status" value="1"/>
</dbReference>
<sequence length="328" mass="36050">MSKQQQYNLMEQHRGVHADLLLMCLPLVAMAVFFYGLRPALLCLTAIITANLCDRIVALLRHTAYQKREWSSEAFAVMLTLMMPASVSYYVVFVGALATVMLGKEVFGGYGAYPFHPTAVGYAVVAVNWPEQMFQYPQPFSRLPLGMVEGVALAESPLHVLKNGGIPVLDAMELLLGNYAGAMGLTALLVTLACAVFLISRRRISLLVSGGFLLGAALVAFVAPRMGFLQEGPLLMDRLQAVKYELCSGGMVFTAVYLLADPVTLPKNRVSKLLFGLLLGFMSMMFRYYGIHEVGVCFAILSVNAVSGWLDRSVRKLMSRKGVVRREF</sequence>
<feature type="transmembrane region" description="Helical" evidence="9">
    <location>
        <begin position="295"/>
        <end position="311"/>
    </location>
</feature>
<name>A0A948T1F5_9FIRM</name>
<reference evidence="10" key="1">
    <citation type="journal article" date="2021" name="PeerJ">
        <title>Extensive microbial diversity within the chicken gut microbiome revealed by metagenomics and culture.</title>
        <authorList>
            <person name="Gilroy R."/>
            <person name="Ravi A."/>
            <person name="Getino M."/>
            <person name="Pursley I."/>
            <person name="Horton D.L."/>
            <person name="Alikhan N.F."/>
            <person name="Baker D."/>
            <person name="Gharbi K."/>
            <person name="Hall N."/>
            <person name="Watson M."/>
            <person name="Adriaenssens E.M."/>
            <person name="Foster-Nyarko E."/>
            <person name="Jarju S."/>
            <person name="Secka A."/>
            <person name="Antonio M."/>
            <person name="Oren A."/>
            <person name="Chaudhuri R.R."/>
            <person name="La Ragione R."/>
            <person name="Hildebrand F."/>
            <person name="Pallen M.J."/>
        </authorList>
    </citation>
    <scope>NUCLEOTIDE SEQUENCE</scope>
    <source>
        <strain evidence="10">B5_2728</strain>
    </source>
</reference>
<evidence type="ECO:0000313" key="10">
    <source>
        <dbReference type="EMBL" id="MBU3805574.1"/>
    </source>
</evidence>
<keyword evidence="2" id="KW-0597">Phosphoprotein</keyword>
<proteinExistence type="predicted"/>
<evidence type="ECO:0000256" key="6">
    <source>
        <dbReference type="ARBA" id="ARBA00022967"/>
    </source>
</evidence>
<dbReference type="Proteomes" id="UP000713596">
    <property type="component" value="Unassembled WGS sequence"/>
</dbReference>
<keyword evidence="4" id="KW-0288">FMN</keyword>
<evidence type="ECO:0000256" key="8">
    <source>
        <dbReference type="ARBA" id="ARBA00023136"/>
    </source>
</evidence>
<evidence type="ECO:0000256" key="1">
    <source>
        <dbReference type="ARBA" id="ARBA00022448"/>
    </source>
</evidence>
<feature type="transmembrane region" description="Helical" evidence="9">
    <location>
        <begin position="74"/>
        <end position="98"/>
    </location>
</feature>
<feature type="transmembrane region" description="Helical" evidence="9">
    <location>
        <begin position="206"/>
        <end position="229"/>
    </location>
</feature>
<evidence type="ECO:0000313" key="11">
    <source>
        <dbReference type="Proteomes" id="UP000713596"/>
    </source>
</evidence>
<evidence type="ECO:0000256" key="4">
    <source>
        <dbReference type="ARBA" id="ARBA00022643"/>
    </source>
</evidence>
<keyword evidence="1" id="KW-0813">Transport</keyword>
<keyword evidence="3" id="KW-0285">Flavoprotein</keyword>